<keyword evidence="4" id="KW-1185">Reference proteome</keyword>
<dbReference type="InterPro" id="IPR032379">
    <property type="entry name" value="DUF4874"/>
</dbReference>
<dbReference type="OrthoDB" id="6085154at2759"/>
<name>A0A4Q4T2G7_9PEZI</name>
<evidence type="ECO:0000313" key="3">
    <source>
        <dbReference type="EMBL" id="RYO94341.1"/>
    </source>
</evidence>
<feature type="signal peptide" evidence="1">
    <location>
        <begin position="1"/>
        <end position="18"/>
    </location>
</feature>
<keyword evidence="1" id="KW-0732">Signal</keyword>
<dbReference type="Pfam" id="PF16173">
    <property type="entry name" value="DUF4874"/>
    <property type="match status" value="1"/>
</dbReference>
<gene>
    <name evidence="3" type="ORF">DL764_007858</name>
</gene>
<accession>A0A4Q4T2G7</accession>
<organism evidence="3 4">
    <name type="scientific">Monosporascus ibericus</name>
    <dbReference type="NCBI Taxonomy" id="155417"/>
    <lineage>
        <taxon>Eukaryota</taxon>
        <taxon>Fungi</taxon>
        <taxon>Dikarya</taxon>
        <taxon>Ascomycota</taxon>
        <taxon>Pezizomycotina</taxon>
        <taxon>Sordariomycetes</taxon>
        <taxon>Xylariomycetidae</taxon>
        <taxon>Xylariales</taxon>
        <taxon>Xylariales incertae sedis</taxon>
        <taxon>Monosporascus</taxon>
    </lineage>
</organism>
<evidence type="ECO:0000256" key="1">
    <source>
        <dbReference type="SAM" id="SignalP"/>
    </source>
</evidence>
<proteinExistence type="predicted"/>
<reference evidence="3 4" key="1">
    <citation type="submission" date="2018-06" db="EMBL/GenBank/DDBJ databases">
        <title>Complete Genomes of Monosporascus.</title>
        <authorList>
            <person name="Robinson A.J."/>
            <person name="Natvig D.O."/>
        </authorList>
    </citation>
    <scope>NUCLEOTIDE SEQUENCE [LARGE SCALE GENOMIC DNA]</scope>
    <source>
        <strain evidence="3 4">CBS 110550</strain>
    </source>
</reference>
<comment type="caution">
    <text evidence="3">The sequence shown here is derived from an EMBL/GenBank/DDBJ whole genome shotgun (WGS) entry which is preliminary data.</text>
</comment>
<dbReference type="Proteomes" id="UP000293360">
    <property type="component" value="Unassembled WGS sequence"/>
</dbReference>
<feature type="domain" description="DUF4874" evidence="2">
    <location>
        <begin position="65"/>
        <end position="179"/>
    </location>
</feature>
<evidence type="ECO:0000259" key="2">
    <source>
        <dbReference type="Pfam" id="PF16173"/>
    </source>
</evidence>
<protein>
    <recommendedName>
        <fullName evidence="2">DUF4874 domain-containing protein</fullName>
    </recommendedName>
</protein>
<feature type="chain" id="PRO_5020923235" description="DUF4874 domain-containing protein" evidence="1">
    <location>
        <begin position="19"/>
        <end position="304"/>
    </location>
</feature>
<dbReference type="AlphaFoldDB" id="A0A4Q4T2G7"/>
<evidence type="ECO:0000313" key="4">
    <source>
        <dbReference type="Proteomes" id="UP000293360"/>
    </source>
</evidence>
<dbReference type="EMBL" id="QJNU01000569">
    <property type="protein sequence ID" value="RYO94341.1"/>
    <property type="molecule type" value="Genomic_DNA"/>
</dbReference>
<sequence length="304" mass="33418">MRIYELLIATLAVRFATAIGFATYKEIREGSDNSKAIAYSPLDRSHALFLYIQIIAGWDHVQIINDFKTLAQNYGSNGVSVIPRVRYGNPDGSVTTEPSDQALILDDVEIWAGVFSEVSDMIQIPVIQAGFLGLWGEWHSGPFCQAQGTDDSSANLDVKQQVVEALQQGSGHKIALRYPRDHQALFPGDRGVTLHNDCIFNGGPDGYDGGTFPAGDRQTWVDYTKHVASGSTYGGEGCNQAGDSTYDWSDWADLCGSDGLVSYINEFQIAYMNPGNPAPFQELFYDESWRDCVDAIQAALQQYS</sequence>